<name>A0ABY7VX58_9BACT</name>
<sequence>MFLRIINLFACVLFLSSCSEEYISESPKVKGMQVSSNDAQWENIIKEATAKSLWHDIIKSLRTNEDVFRIKCTIEKPSKKDKSEKKVFIGEGHIKLNLTIEDLASKKTVSIVKYSQRFKQLSETRAVENAREAFLKKSNEEAATRLMHNLDAAALRYIVNQKPSQQVRNVLIKKIAAGELRKEQIRIIASCGSNAVVFSRELLKYPETCSAILYRIKAEYKDLELLTKLALNQDKSISAAASICLTKLYISEFNARYDRKCRLQFTDFIELLVNDKFKSRDAFLRYTYVIEGYQTEQEKLEQYGLLDLQEEGLLSAERLEQLKFNENSEFEFTTEDFDMMVKSYDRRLILVAFNCYQDDAKMMTALLDLYQKSSQAPIKNNKNSSMFFPTKEFLMSLLPNISANMLITRGTNEMIQTLEHRKISHNYQDLRVLLNSKVDTERLAVFRFLHENCRLRSASVLRTCLQDEKDSVLKEKFLNVVKNDSYFTR</sequence>
<organism evidence="1 2">
    <name type="scientific">Lentisphaera profundi</name>
    <dbReference type="NCBI Taxonomy" id="1658616"/>
    <lineage>
        <taxon>Bacteria</taxon>
        <taxon>Pseudomonadati</taxon>
        <taxon>Lentisphaerota</taxon>
        <taxon>Lentisphaeria</taxon>
        <taxon>Lentisphaerales</taxon>
        <taxon>Lentisphaeraceae</taxon>
        <taxon>Lentisphaera</taxon>
    </lineage>
</organism>
<accession>A0ABY7VX58</accession>
<keyword evidence="2" id="KW-1185">Reference proteome</keyword>
<gene>
    <name evidence="1" type="ORF">PQO03_18295</name>
</gene>
<evidence type="ECO:0000313" key="1">
    <source>
        <dbReference type="EMBL" id="WDE97780.1"/>
    </source>
</evidence>
<dbReference type="Proteomes" id="UP001214250">
    <property type="component" value="Chromosome 2"/>
</dbReference>
<proteinExistence type="predicted"/>
<evidence type="ECO:0000313" key="2">
    <source>
        <dbReference type="Proteomes" id="UP001214250"/>
    </source>
</evidence>
<reference evidence="1 2" key="1">
    <citation type="submission" date="2023-02" db="EMBL/GenBank/DDBJ databases">
        <title>Genome sequence of Lentisphaera profundi SAORIC-696.</title>
        <authorList>
            <person name="Kim e."/>
            <person name="Cho J.-C."/>
            <person name="Choi A."/>
            <person name="Kang I."/>
        </authorList>
    </citation>
    <scope>NUCLEOTIDE SEQUENCE [LARGE SCALE GENOMIC DNA]</scope>
    <source>
        <strain evidence="1 2">SAORIC-696</strain>
    </source>
</reference>
<dbReference type="PROSITE" id="PS51257">
    <property type="entry name" value="PROKAR_LIPOPROTEIN"/>
    <property type="match status" value="1"/>
</dbReference>
<dbReference type="EMBL" id="CP117812">
    <property type="protein sequence ID" value="WDE97780.1"/>
    <property type="molecule type" value="Genomic_DNA"/>
</dbReference>
<protein>
    <recommendedName>
        <fullName evidence="3">Lipoprotein</fullName>
    </recommendedName>
</protein>
<dbReference type="RefSeq" id="WP_274152375.1">
    <property type="nucleotide sequence ID" value="NZ_CP117812.1"/>
</dbReference>
<evidence type="ECO:0008006" key="3">
    <source>
        <dbReference type="Google" id="ProtNLM"/>
    </source>
</evidence>